<evidence type="ECO:0000313" key="1">
    <source>
        <dbReference type="EMBL" id="VFJ96217.1"/>
    </source>
</evidence>
<protein>
    <submittedName>
        <fullName evidence="1">Uncharacterized protein</fullName>
    </submittedName>
</protein>
<organism evidence="1">
    <name type="scientific">Candidatus Kentrum sp. LFY</name>
    <dbReference type="NCBI Taxonomy" id="2126342"/>
    <lineage>
        <taxon>Bacteria</taxon>
        <taxon>Pseudomonadati</taxon>
        <taxon>Pseudomonadota</taxon>
        <taxon>Gammaproteobacteria</taxon>
        <taxon>Candidatus Kentrum</taxon>
    </lineage>
</organism>
<reference evidence="1" key="1">
    <citation type="submission" date="2019-02" db="EMBL/GenBank/DDBJ databases">
        <authorList>
            <person name="Gruber-Vodicka R. H."/>
            <person name="Seah K. B. B."/>
        </authorList>
    </citation>
    <scope>NUCLEOTIDE SEQUENCE</scope>
    <source>
        <strain evidence="1">BECK_M6</strain>
    </source>
</reference>
<proteinExistence type="predicted"/>
<gene>
    <name evidence="1" type="ORF">BECKLFY1418A_GA0070994_10572</name>
</gene>
<dbReference type="AlphaFoldDB" id="A0A450UUK5"/>
<name>A0A450UUK5_9GAMM</name>
<accession>A0A450UUK5</accession>
<dbReference type="EMBL" id="CAADFH010000057">
    <property type="protein sequence ID" value="VFJ96217.1"/>
    <property type="molecule type" value="Genomic_DNA"/>
</dbReference>
<sequence length="106" mass="10863">MGIGCDGLYFRRVHGGNDAIQAIFETILDALGEGHHLAVLVAIHGIPAIGPPQGRGVGLAALGEMAIAAIQAIAHVAFAVNLGVLTKMLRPSFTISPYLSSGMSST</sequence>